<keyword evidence="2" id="KW-1185">Reference proteome</keyword>
<evidence type="ECO:0000313" key="1">
    <source>
        <dbReference type="EMBL" id="PSJ81067.1"/>
    </source>
</evidence>
<dbReference type="OrthoDB" id="9763101at2"/>
<protein>
    <recommendedName>
        <fullName evidence="3">DUF692 domain-containing protein</fullName>
    </recommendedName>
</protein>
<reference evidence="1 2" key="1">
    <citation type="submission" date="2018-03" db="EMBL/GenBank/DDBJ databases">
        <title>Neisseria weixii sp. nov., isolated from the intestinal contents of Tibetan Plateau pika (Ochotona curzoniae) in Yushu, Qinghai Province, China.</title>
        <authorList>
            <person name="Gui Z."/>
        </authorList>
    </citation>
    <scope>NUCLEOTIDE SEQUENCE [LARGE SCALE GENOMIC DNA]</scope>
    <source>
        <strain evidence="1 2">ATCC 51483</strain>
    </source>
</reference>
<comment type="caution">
    <text evidence="1">The sequence shown here is derived from an EMBL/GenBank/DDBJ whole genome shotgun (WGS) entry which is preliminary data.</text>
</comment>
<accession>A0A2P7U282</accession>
<gene>
    <name evidence="1" type="ORF">C7N83_02765</name>
</gene>
<dbReference type="InterPro" id="IPR007801">
    <property type="entry name" value="MbnB/TglH/ChrH"/>
</dbReference>
<evidence type="ECO:0000313" key="2">
    <source>
        <dbReference type="Proteomes" id="UP000241868"/>
    </source>
</evidence>
<dbReference type="PANTHER" id="PTHR42194:SF1">
    <property type="entry name" value="UPF0276 PROTEIN HI_1600"/>
    <property type="match status" value="1"/>
</dbReference>
<dbReference type="Pfam" id="PF05114">
    <property type="entry name" value="MbnB_TglH_ChrH"/>
    <property type="match status" value="1"/>
</dbReference>
<dbReference type="EMBL" id="PXYY01000009">
    <property type="protein sequence ID" value="PSJ81067.1"/>
    <property type="molecule type" value="Genomic_DNA"/>
</dbReference>
<evidence type="ECO:0008006" key="3">
    <source>
        <dbReference type="Google" id="ProtNLM"/>
    </source>
</evidence>
<organism evidence="1 2">
    <name type="scientific">Neisseria iguanae</name>
    <dbReference type="NCBI Taxonomy" id="90242"/>
    <lineage>
        <taxon>Bacteria</taxon>
        <taxon>Pseudomonadati</taxon>
        <taxon>Pseudomonadota</taxon>
        <taxon>Betaproteobacteria</taxon>
        <taxon>Neisseriales</taxon>
        <taxon>Neisseriaceae</taxon>
        <taxon>Neisseria</taxon>
    </lineage>
</organism>
<dbReference type="SUPFAM" id="SSF51658">
    <property type="entry name" value="Xylose isomerase-like"/>
    <property type="match status" value="1"/>
</dbReference>
<name>A0A2P7U282_9NEIS</name>
<dbReference type="Proteomes" id="UP000241868">
    <property type="component" value="Unassembled WGS sequence"/>
</dbReference>
<sequence length="282" mass="31907">MGTILQGAGLGYKRDLAENFLSLDKEKSAISFIEVAPENWIRMGGAARKQFDEVAERFPIACHGLSLSLGGRDPLQEDFLHEVKAFMRRYKIDFFSEHLSYCSHFGHLYDLLPLMFNEETILNTAARIRRTQEILEMRIAIENTSSYLLSPNNEMTEVAFLNAVAHEADCDIHLDINNIYVNAVNHGQTEGRAFIDQTDLGRVVYMHMAGHDKGEDILIDTHAEAVCGDVWDLFAYACTKFVNPPPCLLERDSNFPPFAQLEAEVARIAQMQQTLRKQNHAA</sequence>
<dbReference type="Gene3D" id="3.20.20.150">
    <property type="entry name" value="Divalent-metal-dependent TIM barrel enzymes"/>
    <property type="match status" value="1"/>
</dbReference>
<dbReference type="InterPro" id="IPR036237">
    <property type="entry name" value="Xyl_isomerase-like_sf"/>
</dbReference>
<proteinExistence type="predicted"/>
<dbReference type="AlphaFoldDB" id="A0A2P7U282"/>
<dbReference type="NCBIfam" id="NF003818">
    <property type="entry name" value="PRK05409.1"/>
    <property type="match status" value="1"/>
</dbReference>
<dbReference type="PANTHER" id="PTHR42194">
    <property type="entry name" value="UPF0276 PROTEIN HI_1600"/>
    <property type="match status" value="1"/>
</dbReference>